<dbReference type="InterPro" id="IPR000835">
    <property type="entry name" value="HTH_MarR-typ"/>
</dbReference>
<dbReference type="PANTHER" id="PTHR33164:SF43">
    <property type="entry name" value="HTH-TYPE TRANSCRIPTIONAL REPRESSOR YETL"/>
    <property type="match status" value="1"/>
</dbReference>
<dbReference type="SMART" id="SM00347">
    <property type="entry name" value="HTH_MARR"/>
    <property type="match status" value="1"/>
</dbReference>
<dbReference type="GO" id="GO:0006950">
    <property type="term" value="P:response to stress"/>
    <property type="evidence" value="ECO:0007669"/>
    <property type="project" value="TreeGrafter"/>
</dbReference>
<dbReference type="GO" id="GO:0003700">
    <property type="term" value="F:DNA-binding transcription factor activity"/>
    <property type="evidence" value="ECO:0007669"/>
    <property type="project" value="InterPro"/>
</dbReference>
<dbReference type="Proteomes" id="UP000287243">
    <property type="component" value="Chromosome"/>
</dbReference>
<evidence type="ECO:0000259" key="1">
    <source>
        <dbReference type="PROSITE" id="PS50995"/>
    </source>
</evidence>
<dbReference type="EMBL" id="CP019384">
    <property type="protein sequence ID" value="QAT16603.1"/>
    <property type="molecule type" value="Genomic_DNA"/>
</dbReference>
<dbReference type="Gene3D" id="1.10.10.10">
    <property type="entry name" value="Winged helix-like DNA-binding domain superfamily/Winged helix DNA-binding domain"/>
    <property type="match status" value="1"/>
</dbReference>
<organism evidence="2 3">
    <name type="scientific">Velamenicoccus archaeovorus</name>
    <dbReference type="NCBI Taxonomy" id="1930593"/>
    <lineage>
        <taxon>Bacteria</taxon>
        <taxon>Pseudomonadati</taxon>
        <taxon>Candidatus Omnitrophota</taxon>
        <taxon>Candidatus Velamenicoccus</taxon>
    </lineage>
</organism>
<name>A0A410P390_VELA1</name>
<dbReference type="SUPFAM" id="SSF46785">
    <property type="entry name" value="Winged helix' DNA-binding domain"/>
    <property type="match status" value="1"/>
</dbReference>
<dbReference type="PANTHER" id="PTHR33164">
    <property type="entry name" value="TRANSCRIPTIONAL REGULATOR, MARR FAMILY"/>
    <property type="match status" value="1"/>
</dbReference>
<dbReference type="Pfam" id="PF12802">
    <property type="entry name" value="MarR_2"/>
    <property type="match status" value="1"/>
</dbReference>
<proteinExistence type="predicted"/>
<accession>A0A410P390</accession>
<evidence type="ECO:0000313" key="3">
    <source>
        <dbReference type="Proteomes" id="UP000287243"/>
    </source>
</evidence>
<dbReference type="InterPro" id="IPR036388">
    <property type="entry name" value="WH-like_DNA-bd_sf"/>
</dbReference>
<keyword evidence="3" id="KW-1185">Reference proteome</keyword>
<dbReference type="KEGG" id="vai:BU251_02080"/>
<evidence type="ECO:0000313" key="2">
    <source>
        <dbReference type="EMBL" id="QAT16603.1"/>
    </source>
</evidence>
<feature type="domain" description="HTH marR-type" evidence="1">
    <location>
        <begin position="7"/>
        <end position="145"/>
    </location>
</feature>
<dbReference type="AlphaFoldDB" id="A0A410P390"/>
<protein>
    <recommendedName>
        <fullName evidence="1">HTH marR-type domain-containing protein</fullName>
    </recommendedName>
</protein>
<sequence length="145" mass="16628">MSEVPYDVRLSELLQRVMRDFRVQAYRYSLSQKLPLSECRVLFLLCSGLPVKMNKIKQDLFVSGACVTSIADRLIRKKLIIRRRSDTDRRKVSLVLTDKGRSCLVRLEARRKGLLKAIFGNLTERDKKTIEDGVSILAVSLESVK</sequence>
<dbReference type="InterPro" id="IPR039422">
    <property type="entry name" value="MarR/SlyA-like"/>
</dbReference>
<gene>
    <name evidence="2" type="ORF">BU251_02080</name>
</gene>
<dbReference type="InterPro" id="IPR036390">
    <property type="entry name" value="WH_DNA-bd_sf"/>
</dbReference>
<dbReference type="PROSITE" id="PS50995">
    <property type="entry name" value="HTH_MARR_2"/>
    <property type="match status" value="1"/>
</dbReference>
<reference evidence="2 3" key="1">
    <citation type="submission" date="2017-01" db="EMBL/GenBank/DDBJ databases">
        <title>First insights into the biology of 'candidatus Vampirococcus archaeovorus'.</title>
        <authorList>
            <person name="Kizina J."/>
            <person name="Jordan S."/>
            <person name="Stueber K."/>
            <person name="Reinhardt R."/>
            <person name="Harder J."/>
        </authorList>
    </citation>
    <scope>NUCLEOTIDE SEQUENCE [LARGE SCALE GENOMIC DNA]</scope>
    <source>
        <strain evidence="2 3">LiM</strain>
    </source>
</reference>